<comment type="cofactor">
    <cofactor evidence="1 10">
        <name>Zn(2+)</name>
        <dbReference type="ChEBI" id="CHEBI:29105"/>
    </cofactor>
</comment>
<keyword evidence="14" id="KW-1185">Reference proteome</keyword>
<proteinExistence type="inferred from homology"/>
<evidence type="ECO:0000256" key="4">
    <source>
        <dbReference type="ARBA" id="ARBA00012925"/>
    </source>
</evidence>
<dbReference type="InterPro" id="IPR023561">
    <property type="entry name" value="Carbonic_anhydrase_a-class"/>
</dbReference>
<dbReference type="OrthoDB" id="5327615at2"/>
<organism evidence="13 14">
    <name type="scientific">Nitrosomonas oligotropha</name>
    <dbReference type="NCBI Taxonomy" id="42354"/>
    <lineage>
        <taxon>Bacteria</taxon>
        <taxon>Pseudomonadati</taxon>
        <taxon>Pseudomonadota</taxon>
        <taxon>Betaproteobacteria</taxon>
        <taxon>Nitrosomonadales</taxon>
        <taxon>Nitrosomonadaceae</taxon>
        <taxon>Nitrosomonas</taxon>
    </lineage>
</organism>
<keyword evidence="6 10" id="KW-0479">Metal-binding</keyword>
<dbReference type="InterPro" id="IPR018338">
    <property type="entry name" value="Carbonic_anhydrase_a-class_CS"/>
</dbReference>
<dbReference type="InterPro" id="IPR001148">
    <property type="entry name" value="CA_dom"/>
</dbReference>
<reference evidence="12 15" key="3">
    <citation type="submission" date="2018-04" db="EMBL/GenBank/DDBJ databases">
        <title>Active sludge and wastewater microbial communities from Klosterneuburg, Austria.</title>
        <authorList>
            <person name="Wagner M."/>
        </authorList>
    </citation>
    <scope>NUCLEOTIDE SEQUENCE [LARGE SCALE GENOMIC DNA]</scope>
    <source>
        <strain evidence="12 15">Nm49</strain>
    </source>
</reference>
<evidence type="ECO:0000256" key="8">
    <source>
        <dbReference type="ARBA" id="ARBA00023239"/>
    </source>
</evidence>
<comment type="catalytic activity">
    <reaction evidence="9 10">
        <text>hydrogencarbonate + H(+) = CO2 + H2O</text>
        <dbReference type="Rhea" id="RHEA:10748"/>
        <dbReference type="ChEBI" id="CHEBI:15377"/>
        <dbReference type="ChEBI" id="CHEBI:15378"/>
        <dbReference type="ChEBI" id="CHEBI:16526"/>
        <dbReference type="ChEBI" id="CHEBI:17544"/>
        <dbReference type="EC" id="4.2.1.1"/>
    </reaction>
</comment>
<dbReference type="Gene3D" id="3.10.200.10">
    <property type="entry name" value="Alpha carbonic anhydrase"/>
    <property type="match status" value="1"/>
</dbReference>
<evidence type="ECO:0000256" key="9">
    <source>
        <dbReference type="ARBA" id="ARBA00048348"/>
    </source>
</evidence>
<dbReference type="PANTHER" id="PTHR18952">
    <property type="entry name" value="CARBONIC ANHYDRASE"/>
    <property type="match status" value="1"/>
</dbReference>
<dbReference type="STRING" id="42354.SAMN05216333_11425"/>
<dbReference type="PANTHER" id="PTHR18952:SF265">
    <property type="entry name" value="CARBONIC ANHYDRASE"/>
    <property type="match status" value="1"/>
</dbReference>
<dbReference type="AlphaFoldDB" id="A0A1H8REZ4"/>
<reference evidence="13" key="1">
    <citation type="submission" date="2016-10" db="EMBL/GenBank/DDBJ databases">
        <authorList>
            <person name="de Groot N.N."/>
        </authorList>
    </citation>
    <scope>NUCLEOTIDE SEQUENCE [LARGE SCALE GENOMIC DNA]</scope>
    <source>
        <strain evidence="13">Nm76</strain>
    </source>
</reference>
<dbReference type="GO" id="GO:0008270">
    <property type="term" value="F:zinc ion binding"/>
    <property type="evidence" value="ECO:0007669"/>
    <property type="project" value="UniProtKB-UniRule"/>
</dbReference>
<dbReference type="Pfam" id="PF00194">
    <property type="entry name" value="Carb_anhydrase"/>
    <property type="match status" value="1"/>
</dbReference>
<dbReference type="EC" id="4.2.1.1" evidence="4 10"/>
<dbReference type="GO" id="GO:0004089">
    <property type="term" value="F:carbonate dehydratase activity"/>
    <property type="evidence" value="ECO:0007669"/>
    <property type="project" value="UniProtKB-UniRule"/>
</dbReference>
<feature type="signal peptide" evidence="10">
    <location>
        <begin position="1"/>
        <end position="20"/>
    </location>
</feature>
<dbReference type="CDD" id="cd03124">
    <property type="entry name" value="alpha_CA_prokaryotic_like"/>
    <property type="match status" value="1"/>
</dbReference>
<evidence type="ECO:0000256" key="2">
    <source>
        <dbReference type="ARBA" id="ARBA00002904"/>
    </source>
</evidence>
<sequence>MNRKVLRNLASAIFACYTAAAVSAPHWTHEEQATWGAIQDPSQTVVPLNYPYAECSIGSHQSPVDLADARIDNARKLNDLEVWYDVDTPVFFNTGHAVQVNTSTHYKGELKIGEESYPLVQFHFHEPSEHAVGGVKFPAELHFVHVGPDGRLIVLGVAVTVGEENATLQTILNNMPATGGDQNANATGIQIDPTTLLPPMRHQSFDYVAFAGSLTTPPCSEGVQWYLLLDSISISAAQLSQLKGFYTDNARSPQNLNGRVISSTK</sequence>
<comment type="similarity">
    <text evidence="3 10">Belongs to the alpha-carbonic anhydrase family.</text>
</comment>
<dbReference type="RefSeq" id="WP_090319259.1">
    <property type="nucleotide sequence ID" value="NZ_FNOE01000013.1"/>
</dbReference>
<gene>
    <name evidence="12" type="ORF">C8R26_11172</name>
    <name evidence="13" type="ORF">SAMN05216333_11425</name>
</gene>
<keyword evidence="10" id="KW-0732">Signal</keyword>
<dbReference type="InterPro" id="IPR036398">
    <property type="entry name" value="CA_dom_sf"/>
</dbReference>
<comment type="function">
    <text evidence="2 10">Reversible hydration of carbon dioxide.</text>
</comment>
<dbReference type="SMART" id="SM01057">
    <property type="entry name" value="Carb_anhydrase"/>
    <property type="match status" value="1"/>
</dbReference>
<dbReference type="Proteomes" id="UP000244128">
    <property type="component" value="Unassembled WGS sequence"/>
</dbReference>
<feature type="domain" description="Alpha-carbonic anhydrase" evidence="11">
    <location>
        <begin position="25"/>
        <end position="265"/>
    </location>
</feature>
<accession>A0A1H8REZ4</accession>
<evidence type="ECO:0000256" key="5">
    <source>
        <dbReference type="ARBA" id="ARBA00014628"/>
    </source>
</evidence>
<evidence type="ECO:0000259" key="11">
    <source>
        <dbReference type="PROSITE" id="PS51144"/>
    </source>
</evidence>
<dbReference type="PROSITE" id="PS51144">
    <property type="entry name" value="ALPHA_CA_2"/>
    <property type="match status" value="1"/>
</dbReference>
<reference evidence="14" key="2">
    <citation type="submission" date="2016-10" db="EMBL/GenBank/DDBJ databases">
        <authorList>
            <person name="Varghese N."/>
            <person name="Submissions S."/>
        </authorList>
    </citation>
    <scope>NUCLEOTIDE SEQUENCE [LARGE SCALE GENOMIC DNA]</scope>
    <source>
        <strain evidence="14">Nm76</strain>
    </source>
</reference>
<evidence type="ECO:0000313" key="14">
    <source>
        <dbReference type="Proteomes" id="UP000198814"/>
    </source>
</evidence>
<dbReference type="PROSITE" id="PS00162">
    <property type="entry name" value="ALPHA_CA_1"/>
    <property type="match status" value="1"/>
</dbReference>
<evidence type="ECO:0000256" key="1">
    <source>
        <dbReference type="ARBA" id="ARBA00001947"/>
    </source>
</evidence>
<dbReference type="EMBL" id="QAOI01000011">
    <property type="protein sequence ID" value="PTQ77024.1"/>
    <property type="molecule type" value="Genomic_DNA"/>
</dbReference>
<dbReference type="SUPFAM" id="SSF51069">
    <property type="entry name" value="Carbonic anhydrase"/>
    <property type="match status" value="1"/>
</dbReference>
<dbReference type="EMBL" id="FODO01000014">
    <property type="protein sequence ID" value="SEO65021.1"/>
    <property type="molecule type" value="Genomic_DNA"/>
</dbReference>
<evidence type="ECO:0000256" key="3">
    <source>
        <dbReference type="ARBA" id="ARBA00010718"/>
    </source>
</evidence>
<keyword evidence="8 10" id="KW-0456">Lyase</keyword>
<name>A0A1H8REZ4_9PROT</name>
<evidence type="ECO:0000313" key="12">
    <source>
        <dbReference type="EMBL" id="PTQ77024.1"/>
    </source>
</evidence>
<dbReference type="InterPro" id="IPR041891">
    <property type="entry name" value="Alpha_CA_prokaryot-like"/>
</dbReference>
<evidence type="ECO:0000313" key="15">
    <source>
        <dbReference type="Proteomes" id="UP000244128"/>
    </source>
</evidence>
<evidence type="ECO:0000256" key="7">
    <source>
        <dbReference type="ARBA" id="ARBA00022833"/>
    </source>
</evidence>
<evidence type="ECO:0000256" key="6">
    <source>
        <dbReference type="ARBA" id="ARBA00022723"/>
    </source>
</evidence>
<evidence type="ECO:0000256" key="10">
    <source>
        <dbReference type="RuleBase" id="RU367011"/>
    </source>
</evidence>
<evidence type="ECO:0000313" key="13">
    <source>
        <dbReference type="EMBL" id="SEO65021.1"/>
    </source>
</evidence>
<dbReference type="Proteomes" id="UP000198814">
    <property type="component" value="Unassembled WGS sequence"/>
</dbReference>
<keyword evidence="7 10" id="KW-0862">Zinc</keyword>
<feature type="chain" id="PRO_5035330580" description="Carbonic anhydrase" evidence="10">
    <location>
        <begin position="21"/>
        <end position="265"/>
    </location>
</feature>
<protein>
    <recommendedName>
        <fullName evidence="5 10">Carbonic anhydrase</fullName>
        <ecNumber evidence="4 10">4.2.1.1</ecNumber>
    </recommendedName>
</protein>